<protein>
    <submittedName>
        <fullName evidence="3">HELICc2 domain-containing protein</fullName>
    </submittedName>
</protein>
<reference evidence="3" key="1">
    <citation type="submission" date="2017-02" db="UniProtKB">
        <authorList>
            <consortium name="WormBaseParasite"/>
        </authorList>
    </citation>
    <scope>IDENTIFICATION</scope>
</reference>
<reference evidence="1 2" key="2">
    <citation type="submission" date="2018-11" db="EMBL/GenBank/DDBJ databases">
        <authorList>
            <consortium name="Pathogen Informatics"/>
        </authorList>
    </citation>
    <scope>NUCLEOTIDE SEQUENCE [LARGE SCALE GENOMIC DNA]</scope>
    <source>
        <strain evidence="1 2">MHpl1</strain>
    </source>
</reference>
<evidence type="ECO:0000313" key="2">
    <source>
        <dbReference type="Proteomes" id="UP000268014"/>
    </source>
</evidence>
<dbReference type="AlphaFoldDB" id="A0A0N4W578"/>
<accession>A0A0N4W578</accession>
<dbReference type="WBParaSite" id="HPLM_0000509601-mRNA-1">
    <property type="protein sequence ID" value="HPLM_0000509601-mRNA-1"/>
    <property type="gene ID" value="HPLM_0000509601"/>
</dbReference>
<organism evidence="3">
    <name type="scientific">Haemonchus placei</name>
    <name type="common">Barber's pole worm</name>
    <dbReference type="NCBI Taxonomy" id="6290"/>
    <lineage>
        <taxon>Eukaryota</taxon>
        <taxon>Metazoa</taxon>
        <taxon>Ecdysozoa</taxon>
        <taxon>Nematoda</taxon>
        <taxon>Chromadorea</taxon>
        <taxon>Rhabditida</taxon>
        <taxon>Rhabditina</taxon>
        <taxon>Rhabditomorpha</taxon>
        <taxon>Strongyloidea</taxon>
        <taxon>Trichostrongylidae</taxon>
        <taxon>Haemonchus</taxon>
    </lineage>
</organism>
<name>A0A0N4W578_HAEPC</name>
<keyword evidence="2" id="KW-1185">Reference proteome</keyword>
<gene>
    <name evidence="1" type="ORF">HPLM_LOCUS5088</name>
</gene>
<dbReference type="Proteomes" id="UP000268014">
    <property type="component" value="Unassembled WGS sequence"/>
</dbReference>
<proteinExistence type="predicted"/>
<evidence type="ECO:0000313" key="3">
    <source>
        <dbReference type="WBParaSite" id="HPLM_0000509601-mRNA-1"/>
    </source>
</evidence>
<dbReference type="EMBL" id="UZAF01016288">
    <property type="protein sequence ID" value="VDO24861.1"/>
    <property type="molecule type" value="Genomic_DNA"/>
</dbReference>
<sequence length="223" mass="25379">MELPRTVTEAIAYRKPKRNPFTISFCMQGHRQIVQASLFHLAALSEDPRIETDIFIVAPFRERQIDYMVFTCQWKGTDKERTYYSRLGADGAFISYGKAKLEYGRLAAACLLLAGDVQVGGHDYPDQDAITVTMAGSQNKPNFDKIPLLVAHPKWTPTTHLRAVYRSRRNDATQLRMDGEKPIERAERERGCRWEFEHGNAPRTVEGPSFTTTTLSDSMLFDS</sequence>
<evidence type="ECO:0000313" key="1">
    <source>
        <dbReference type="EMBL" id="VDO24861.1"/>
    </source>
</evidence>